<accession>A0A084QD33</accession>
<dbReference type="CDD" id="cd12148">
    <property type="entry name" value="fungal_TF_MHR"/>
    <property type="match status" value="1"/>
</dbReference>
<evidence type="ECO:0000256" key="4">
    <source>
        <dbReference type="SAM" id="MobiDB-lite"/>
    </source>
</evidence>
<dbReference type="GO" id="GO:0003677">
    <property type="term" value="F:DNA binding"/>
    <property type="evidence" value="ECO:0007669"/>
    <property type="project" value="InterPro"/>
</dbReference>
<dbReference type="InterPro" id="IPR007219">
    <property type="entry name" value="XnlR_reg_dom"/>
</dbReference>
<keyword evidence="7" id="KW-1185">Reference proteome</keyword>
<dbReference type="GO" id="GO:0008270">
    <property type="term" value="F:zinc ion binding"/>
    <property type="evidence" value="ECO:0007669"/>
    <property type="project" value="InterPro"/>
</dbReference>
<keyword evidence="1" id="KW-0479">Metal-binding</keyword>
<dbReference type="HOGENOM" id="CLU_007604_0_0_1"/>
<protein>
    <recommendedName>
        <fullName evidence="5">Zn(2)-C6 fungal-type domain-containing protein</fullName>
    </recommendedName>
</protein>
<feature type="region of interest" description="Disordered" evidence="4">
    <location>
        <begin position="1"/>
        <end position="59"/>
    </location>
</feature>
<reference evidence="6 7" key="1">
    <citation type="journal article" date="2014" name="BMC Genomics">
        <title>Comparative genome sequencing reveals chemotype-specific gene clusters in the toxigenic black mold Stachybotrys.</title>
        <authorList>
            <person name="Semeiks J."/>
            <person name="Borek D."/>
            <person name="Otwinowski Z."/>
            <person name="Grishin N.V."/>
        </authorList>
    </citation>
    <scope>NUCLEOTIDE SEQUENCE [LARGE SCALE GENOMIC DNA]</scope>
    <source>
        <strain evidence="6 7">IBT 40285</strain>
    </source>
</reference>
<name>A0A084QD33_STAC4</name>
<dbReference type="OrthoDB" id="2110361at2759"/>
<evidence type="ECO:0000256" key="1">
    <source>
        <dbReference type="ARBA" id="ARBA00022723"/>
    </source>
</evidence>
<dbReference type="GO" id="GO:0006351">
    <property type="term" value="P:DNA-templated transcription"/>
    <property type="evidence" value="ECO:0007669"/>
    <property type="project" value="InterPro"/>
</dbReference>
<dbReference type="GO" id="GO:0000981">
    <property type="term" value="F:DNA-binding transcription factor activity, RNA polymerase II-specific"/>
    <property type="evidence" value="ECO:0007669"/>
    <property type="project" value="InterPro"/>
</dbReference>
<proteinExistence type="predicted"/>
<sequence>MATTSHSQFTRSPNPSTRSYDSSSVSSAASPKPAQQYLAALMNTSSSRQGGAPSTPSIAVPSLPSVNQAFQAYNLTPGPVVGRDSLPSADSMVSTPGLGNAQLPGGSISQAQKRAYRQRRKDPSCDACRERKVKCDATETTSCSECSSRNVKCQFTKETNRRMSSIKQVQDLEKQIERVKRDNNTLRRILEDKDVPVDADMDTKEQALLQPPALGSEPRRKQRLGPTPDLSRTRPSARSYSKGAFKLPPQHRLPNSTFLDSGRLELPPFSLVGELLRAYSNTTHTMFPIIHMPSFQATVDDLYRVSNSQLSPSWVALFFSVLAAGSLFSQSPPPAMTFYQPAELLESARKMIDPWNDEWDLEYAQAFTLITICLYEMNLKSAAWRWLGDAVRVGQDLGLYAELGPWPVIQGEMRRRTWWTIYILDRTLAAEMGHPCVIDDDDCDVSLPAGVDDQYIRQDGMLVPAGAEPLTHSLLAVVHVARSYTAIFRAFRSPSIPAAQMVMFDDYFKKCLATFPPACNPSSSVPLSPLFLAPLSHLLNARLVLHRHHLSPSCSADLRFAALEKCTHIALETSSLIGRASASLYEAATTTLVTHMFRCTLFLLLAGYFDHAISCIRAIGYTESRRDVATPCGRYLSLFVTTLSQKRAEHASYLMQAMPRGPFSPASAPLEQPGLLGVLARDEELLAYVSADLQGSIRHAWVWPSSEHDTTHAKSGIASPKPFRELRGGSLGSEARSGLSEEERRAWTGWAGLESAVRGLMLGGPPRAATPTPPSGSWSTLPPLKTKAEVQALGTDIPRLSDAPRYGAELPKFPSPRADSSPPTSTAPRKGNDRLSIANII</sequence>
<feature type="region of interest" description="Disordered" evidence="4">
    <location>
        <begin position="197"/>
        <end position="246"/>
    </location>
</feature>
<dbReference type="Pfam" id="PF00172">
    <property type="entry name" value="Zn_clus"/>
    <property type="match status" value="1"/>
</dbReference>
<dbReference type="Gene3D" id="4.10.240.10">
    <property type="entry name" value="Zn(2)-C6 fungal-type DNA-binding domain"/>
    <property type="match status" value="1"/>
</dbReference>
<dbReference type="Pfam" id="PF04082">
    <property type="entry name" value="Fungal_trans"/>
    <property type="match status" value="1"/>
</dbReference>
<keyword evidence="3" id="KW-0175">Coiled coil</keyword>
<dbReference type="SMART" id="SM00906">
    <property type="entry name" value="Fungal_trans"/>
    <property type="match status" value="1"/>
</dbReference>
<evidence type="ECO:0000256" key="2">
    <source>
        <dbReference type="ARBA" id="ARBA00023242"/>
    </source>
</evidence>
<dbReference type="EMBL" id="KL660826">
    <property type="protein sequence ID" value="KFA61868.1"/>
    <property type="molecule type" value="Genomic_DNA"/>
</dbReference>
<evidence type="ECO:0000313" key="6">
    <source>
        <dbReference type="EMBL" id="KFA61868.1"/>
    </source>
</evidence>
<feature type="compositionally biased region" description="Low complexity" evidence="4">
    <location>
        <begin position="15"/>
        <end position="34"/>
    </location>
</feature>
<dbReference type="PANTHER" id="PTHR46910:SF1">
    <property type="entry name" value="MISCELLANEOUS ZN(II)2CYS6 TRANSCRIPTION FACTOR (EUROFUNG)-RELATED"/>
    <property type="match status" value="1"/>
</dbReference>
<dbReference type="InterPro" id="IPR036864">
    <property type="entry name" value="Zn2-C6_fun-type_DNA-bd_sf"/>
</dbReference>
<feature type="coiled-coil region" evidence="3">
    <location>
        <begin position="162"/>
        <end position="189"/>
    </location>
</feature>
<feature type="region of interest" description="Disordered" evidence="4">
    <location>
        <begin position="795"/>
        <end position="841"/>
    </location>
</feature>
<organism evidence="6 7">
    <name type="scientific">Stachybotrys chlorohalonatus (strain IBT 40285)</name>
    <dbReference type="NCBI Taxonomy" id="1283841"/>
    <lineage>
        <taxon>Eukaryota</taxon>
        <taxon>Fungi</taxon>
        <taxon>Dikarya</taxon>
        <taxon>Ascomycota</taxon>
        <taxon>Pezizomycotina</taxon>
        <taxon>Sordariomycetes</taxon>
        <taxon>Hypocreomycetidae</taxon>
        <taxon>Hypocreales</taxon>
        <taxon>Stachybotryaceae</taxon>
        <taxon>Stachybotrys</taxon>
    </lineage>
</organism>
<keyword evidence="2" id="KW-0539">Nucleus</keyword>
<dbReference type="Proteomes" id="UP000028524">
    <property type="component" value="Unassembled WGS sequence"/>
</dbReference>
<dbReference type="InterPro" id="IPR001138">
    <property type="entry name" value="Zn2Cys6_DnaBD"/>
</dbReference>
<dbReference type="STRING" id="1283841.A0A084QD33"/>
<evidence type="ECO:0000256" key="3">
    <source>
        <dbReference type="SAM" id="Coils"/>
    </source>
</evidence>
<dbReference type="OMA" id="CIHSVLP"/>
<feature type="domain" description="Zn(2)-C6 fungal-type" evidence="5">
    <location>
        <begin position="124"/>
        <end position="155"/>
    </location>
</feature>
<evidence type="ECO:0000313" key="7">
    <source>
        <dbReference type="Proteomes" id="UP000028524"/>
    </source>
</evidence>
<dbReference type="AlphaFoldDB" id="A0A084QD33"/>
<dbReference type="PANTHER" id="PTHR46910">
    <property type="entry name" value="TRANSCRIPTION FACTOR PDR1"/>
    <property type="match status" value="1"/>
</dbReference>
<dbReference type="PROSITE" id="PS00463">
    <property type="entry name" value="ZN2_CY6_FUNGAL_1"/>
    <property type="match status" value="1"/>
</dbReference>
<feature type="compositionally biased region" description="Polar residues" evidence="4">
    <location>
        <begin position="42"/>
        <end position="57"/>
    </location>
</feature>
<evidence type="ECO:0000259" key="5">
    <source>
        <dbReference type="PROSITE" id="PS50048"/>
    </source>
</evidence>
<dbReference type="SUPFAM" id="SSF57701">
    <property type="entry name" value="Zn2/Cys6 DNA-binding domain"/>
    <property type="match status" value="1"/>
</dbReference>
<dbReference type="SMART" id="SM00066">
    <property type="entry name" value="GAL4"/>
    <property type="match status" value="1"/>
</dbReference>
<feature type="region of interest" description="Disordered" evidence="4">
    <location>
        <begin position="762"/>
        <end position="782"/>
    </location>
</feature>
<dbReference type="InterPro" id="IPR050987">
    <property type="entry name" value="AtrR-like"/>
</dbReference>
<dbReference type="InParanoid" id="A0A084QD33"/>
<feature type="region of interest" description="Disordered" evidence="4">
    <location>
        <begin position="86"/>
        <end position="123"/>
    </location>
</feature>
<feature type="compositionally biased region" description="Polar residues" evidence="4">
    <location>
        <begin position="1"/>
        <end position="14"/>
    </location>
</feature>
<feature type="region of interest" description="Disordered" evidence="4">
    <location>
        <begin position="710"/>
        <end position="742"/>
    </location>
</feature>
<gene>
    <name evidence="6" type="ORF">S40285_07076</name>
</gene>
<dbReference type="PROSITE" id="PS50048">
    <property type="entry name" value="ZN2_CY6_FUNGAL_2"/>
    <property type="match status" value="1"/>
</dbReference>
<dbReference type="CDD" id="cd00067">
    <property type="entry name" value="GAL4"/>
    <property type="match status" value="1"/>
</dbReference>